<keyword evidence="3" id="KW-1185">Reference proteome</keyword>
<comment type="similarity">
    <text evidence="1">Belongs to the RutC family.</text>
</comment>
<dbReference type="InterPro" id="IPR006175">
    <property type="entry name" value="YjgF/YER057c/UK114"/>
</dbReference>
<dbReference type="RefSeq" id="WP_148338792.1">
    <property type="nucleotide sequence ID" value="NZ_LR699119.1"/>
</dbReference>
<reference evidence="2 3" key="1">
    <citation type="submission" date="2019-08" db="EMBL/GenBank/DDBJ databases">
        <authorList>
            <person name="Guy L."/>
        </authorList>
    </citation>
    <scope>NUCLEOTIDE SEQUENCE [LARGE SCALE GENOMIC DNA]</scope>
    <source>
        <strain evidence="2 3">SGT-108</strain>
    </source>
</reference>
<dbReference type="OrthoDB" id="9808943at2"/>
<dbReference type="EMBL" id="LR699119">
    <property type="protein sequence ID" value="VVC75491.1"/>
    <property type="molecule type" value="Genomic_DNA"/>
</dbReference>
<evidence type="ECO:0000313" key="2">
    <source>
        <dbReference type="EMBL" id="VVC75491.1"/>
    </source>
</evidence>
<dbReference type="Gene3D" id="3.30.1330.40">
    <property type="entry name" value="RutC-like"/>
    <property type="match status" value="1"/>
</dbReference>
<dbReference type="AlphaFoldDB" id="A0A5E4PGP7"/>
<dbReference type="GO" id="GO:0019239">
    <property type="term" value="F:deaminase activity"/>
    <property type="evidence" value="ECO:0007669"/>
    <property type="project" value="TreeGrafter"/>
</dbReference>
<dbReference type="PANTHER" id="PTHR11803">
    <property type="entry name" value="2-IMINOBUTANOATE/2-IMINOPROPANOATE DEAMINASE RIDA"/>
    <property type="match status" value="1"/>
</dbReference>
<proteinExistence type="inferred from homology"/>
<dbReference type="Pfam" id="PF01042">
    <property type="entry name" value="Ribonuc_L-PSP"/>
    <property type="match status" value="1"/>
</dbReference>
<accession>A0A5E4PGP7</accession>
<dbReference type="GO" id="GO:0005829">
    <property type="term" value="C:cytosol"/>
    <property type="evidence" value="ECO:0007669"/>
    <property type="project" value="TreeGrafter"/>
</dbReference>
<dbReference type="KEGG" id="asip:AQUSIP_07810"/>
<gene>
    <name evidence="2" type="primary">amnD</name>
    <name evidence="2" type="ORF">AQUSIP_07810</name>
</gene>
<name>A0A5E4PGP7_9COXI</name>
<dbReference type="PANTHER" id="PTHR11803:SF58">
    <property type="entry name" value="PROTEIN HMF1-RELATED"/>
    <property type="match status" value="1"/>
</dbReference>
<evidence type="ECO:0000256" key="1">
    <source>
        <dbReference type="ARBA" id="ARBA00010552"/>
    </source>
</evidence>
<organism evidence="2 3">
    <name type="scientific">Aquicella siphonis</name>
    <dbReference type="NCBI Taxonomy" id="254247"/>
    <lineage>
        <taxon>Bacteria</taxon>
        <taxon>Pseudomonadati</taxon>
        <taxon>Pseudomonadota</taxon>
        <taxon>Gammaproteobacteria</taxon>
        <taxon>Legionellales</taxon>
        <taxon>Coxiellaceae</taxon>
        <taxon>Aquicella</taxon>
    </lineage>
</organism>
<sequence length="129" mass="13931">MKKIINVPELLSYDKYGFTHCVTHGDFIFITGQAGQDKTGKIVGPDIASQTKQTLTNIRHALAAAGSELTDILAMTSYIVDIHQNGPEYFRVRKECMPDSSYTSTSVGVAALAIPGLLIEVTCIAAVKK</sequence>
<protein>
    <submittedName>
        <fullName evidence="2">2-aminomuconate deaminase</fullName>
    </submittedName>
</protein>
<dbReference type="Proteomes" id="UP000324194">
    <property type="component" value="Chromosome 1"/>
</dbReference>
<dbReference type="CDD" id="cd00448">
    <property type="entry name" value="YjgF_YER057c_UK114_family"/>
    <property type="match status" value="1"/>
</dbReference>
<dbReference type="SUPFAM" id="SSF55298">
    <property type="entry name" value="YjgF-like"/>
    <property type="match status" value="1"/>
</dbReference>
<dbReference type="InterPro" id="IPR035959">
    <property type="entry name" value="RutC-like_sf"/>
</dbReference>
<evidence type="ECO:0000313" key="3">
    <source>
        <dbReference type="Proteomes" id="UP000324194"/>
    </source>
</evidence>